<feature type="transmembrane region" description="Helical" evidence="2">
    <location>
        <begin position="43"/>
        <end position="61"/>
    </location>
</feature>
<evidence type="ECO:0000256" key="1">
    <source>
        <dbReference type="SAM" id="MobiDB-lite"/>
    </source>
</evidence>
<dbReference type="OrthoDB" id="10003648at2"/>
<organism evidence="3 4">
    <name type="scientific">Thermanaeromonas toyohensis ToBE</name>
    <dbReference type="NCBI Taxonomy" id="698762"/>
    <lineage>
        <taxon>Bacteria</taxon>
        <taxon>Bacillati</taxon>
        <taxon>Bacillota</taxon>
        <taxon>Clostridia</taxon>
        <taxon>Neomoorellales</taxon>
        <taxon>Neomoorellaceae</taxon>
        <taxon>Thermanaeromonas</taxon>
    </lineage>
</organism>
<evidence type="ECO:0000313" key="4">
    <source>
        <dbReference type="Proteomes" id="UP000192569"/>
    </source>
</evidence>
<gene>
    <name evidence="3" type="ORF">SAMN00808754_2038</name>
</gene>
<dbReference type="STRING" id="698762.SAMN00808754_2038"/>
<reference evidence="3 4" key="1">
    <citation type="submission" date="2017-04" db="EMBL/GenBank/DDBJ databases">
        <authorList>
            <person name="Afonso C.L."/>
            <person name="Miller P.J."/>
            <person name="Scott M.A."/>
            <person name="Spackman E."/>
            <person name="Goraichik I."/>
            <person name="Dimitrov K.M."/>
            <person name="Suarez D.L."/>
            <person name="Swayne D.E."/>
        </authorList>
    </citation>
    <scope>NUCLEOTIDE SEQUENCE [LARGE SCALE GENOMIC DNA]</scope>
    <source>
        <strain evidence="3 4">ToBE</strain>
    </source>
</reference>
<dbReference type="AlphaFoldDB" id="A0A1W1VX44"/>
<keyword evidence="2" id="KW-0472">Membrane</keyword>
<keyword evidence="4" id="KW-1185">Reference proteome</keyword>
<name>A0A1W1VX44_9FIRM</name>
<evidence type="ECO:0000256" key="2">
    <source>
        <dbReference type="SAM" id="Phobius"/>
    </source>
</evidence>
<evidence type="ECO:0000313" key="3">
    <source>
        <dbReference type="EMBL" id="SMB97937.1"/>
    </source>
</evidence>
<dbReference type="Proteomes" id="UP000192569">
    <property type="component" value="Chromosome I"/>
</dbReference>
<feature type="region of interest" description="Disordered" evidence="1">
    <location>
        <begin position="70"/>
        <end position="112"/>
    </location>
</feature>
<dbReference type="EMBL" id="LT838272">
    <property type="protein sequence ID" value="SMB97937.1"/>
    <property type="molecule type" value="Genomic_DNA"/>
</dbReference>
<keyword evidence="2" id="KW-0812">Transmembrane</keyword>
<accession>A0A1W1VX44</accession>
<sequence>MATWWGIWLILFAMCFGAYIFAEGRGWLKIRTKRVTEEERRKTYYGLLALGLIGLMLIVAGQSQKSQAAKSGNIASPQQASESAISNGSQETRVNSGSLEQQRQSLENVRGSVTADKESTEALKQYLYENFGGNGNPKYKTSWYDLISDVQVYSDGKQRWAVVKTPIYHDEEGKRLAVFIARVILSNDKVKLYRAEVDDKNGLPLAMELNPD</sequence>
<proteinExistence type="predicted"/>
<feature type="transmembrane region" description="Helical" evidence="2">
    <location>
        <begin position="6"/>
        <end position="22"/>
    </location>
</feature>
<dbReference type="RefSeq" id="WP_084665614.1">
    <property type="nucleotide sequence ID" value="NZ_LT838272.1"/>
</dbReference>
<keyword evidence="2" id="KW-1133">Transmembrane helix</keyword>
<feature type="compositionally biased region" description="Polar residues" evidence="1">
    <location>
        <begin position="70"/>
        <end position="107"/>
    </location>
</feature>
<protein>
    <submittedName>
        <fullName evidence="3">Uncharacterized protein</fullName>
    </submittedName>
</protein>